<reference evidence="2 3" key="1">
    <citation type="submission" date="2019-02" db="EMBL/GenBank/DDBJ databases">
        <title>Deep-cultivation of Planctomycetes and their phenomic and genomic characterization uncovers novel biology.</title>
        <authorList>
            <person name="Wiegand S."/>
            <person name="Jogler M."/>
            <person name="Boedeker C."/>
            <person name="Pinto D."/>
            <person name="Vollmers J."/>
            <person name="Rivas-Marin E."/>
            <person name="Kohn T."/>
            <person name="Peeters S.H."/>
            <person name="Heuer A."/>
            <person name="Rast P."/>
            <person name="Oberbeckmann S."/>
            <person name="Bunk B."/>
            <person name="Jeske O."/>
            <person name="Meyerdierks A."/>
            <person name="Storesund J.E."/>
            <person name="Kallscheuer N."/>
            <person name="Luecker S."/>
            <person name="Lage O.M."/>
            <person name="Pohl T."/>
            <person name="Merkel B.J."/>
            <person name="Hornburger P."/>
            <person name="Mueller R.-W."/>
            <person name="Bruemmer F."/>
            <person name="Labrenz M."/>
            <person name="Spormann A.M."/>
            <person name="Op Den Camp H."/>
            <person name="Overmann J."/>
            <person name="Amann R."/>
            <person name="Jetten M.S.M."/>
            <person name="Mascher T."/>
            <person name="Medema M.H."/>
            <person name="Devos D.P."/>
            <person name="Kaster A.-K."/>
            <person name="Ovreas L."/>
            <person name="Rohde M."/>
            <person name="Galperin M.Y."/>
            <person name="Jogler C."/>
        </authorList>
    </citation>
    <scope>NUCLEOTIDE SEQUENCE [LARGE SCALE GENOMIC DNA]</scope>
    <source>
        <strain evidence="2 3">Pan54</strain>
    </source>
</reference>
<dbReference type="InterPro" id="IPR006148">
    <property type="entry name" value="Glc/Gal-6P_isomerase"/>
</dbReference>
<feature type="domain" description="Glucosamine/galactosamine-6-phosphate isomerase" evidence="1">
    <location>
        <begin position="8"/>
        <end position="231"/>
    </location>
</feature>
<evidence type="ECO:0000259" key="1">
    <source>
        <dbReference type="Pfam" id="PF01182"/>
    </source>
</evidence>
<protein>
    <submittedName>
        <fullName evidence="2">Glucosamine-6-phosphate deaminase 1</fullName>
        <ecNumber evidence="2">3.5.99.6</ecNumber>
    </submittedName>
</protein>
<dbReference type="EC" id="3.5.99.6" evidence="2"/>
<accession>A0A5C5XAL2</accession>
<sequence>MKLEIFATEQEMGQAAAEAGAEKIRQALAERGEARIIVATGASQFTVLGALVKQPDIDWSKVTGFHLDEYLGLPMTHPASFRGYLKERFVDQVSLKAFHYLDGETDPQQECERVGKLLTEAPIDVAFVGIGENGHLAFNDPPADFETEQPYLVVDLDEACRRQQHGEGWFPTMDDVPTQALSMSVNQILKTNTIICSVPDERKAEAVKNSVEGKVTPEVPASILQTHGDTTLFLDQAAASLLKS</sequence>
<dbReference type="OrthoDB" id="9791139at2"/>
<dbReference type="CDD" id="cd01399">
    <property type="entry name" value="GlcN6P_deaminase"/>
    <property type="match status" value="1"/>
</dbReference>
<keyword evidence="3" id="KW-1185">Reference proteome</keyword>
<evidence type="ECO:0000313" key="2">
    <source>
        <dbReference type="EMBL" id="TWT59333.1"/>
    </source>
</evidence>
<dbReference type="SUPFAM" id="SSF100950">
    <property type="entry name" value="NagB/RpiA/CoA transferase-like"/>
    <property type="match status" value="1"/>
</dbReference>
<dbReference type="PANTHER" id="PTHR11280">
    <property type="entry name" value="GLUCOSAMINE-6-PHOSPHATE ISOMERASE"/>
    <property type="match status" value="1"/>
</dbReference>
<dbReference type="InterPro" id="IPR004547">
    <property type="entry name" value="Glucosamine6P_isomerase"/>
</dbReference>
<keyword evidence="2" id="KW-0378">Hydrolase</keyword>
<dbReference type="Pfam" id="PF01182">
    <property type="entry name" value="Glucosamine_iso"/>
    <property type="match status" value="1"/>
</dbReference>
<dbReference type="AlphaFoldDB" id="A0A5C5XAL2"/>
<dbReference type="GO" id="GO:0006046">
    <property type="term" value="P:N-acetylglucosamine catabolic process"/>
    <property type="evidence" value="ECO:0007669"/>
    <property type="project" value="TreeGrafter"/>
</dbReference>
<dbReference type="Proteomes" id="UP000316095">
    <property type="component" value="Unassembled WGS sequence"/>
</dbReference>
<comment type="caution">
    <text evidence="2">The sequence shown here is derived from an EMBL/GenBank/DDBJ whole genome shotgun (WGS) entry which is preliminary data.</text>
</comment>
<dbReference type="GO" id="GO:0005737">
    <property type="term" value="C:cytoplasm"/>
    <property type="evidence" value="ECO:0007669"/>
    <property type="project" value="TreeGrafter"/>
</dbReference>
<dbReference type="PANTHER" id="PTHR11280:SF6">
    <property type="entry name" value="GLUCOSAMINE-6-PHOSPHATE ISOMERASE NAGB"/>
    <property type="match status" value="1"/>
</dbReference>
<dbReference type="GO" id="GO:0042802">
    <property type="term" value="F:identical protein binding"/>
    <property type="evidence" value="ECO:0007669"/>
    <property type="project" value="TreeGrafter"/>
</dbReference>
<dbReference type="RefSeq" id="WP_146501487.1">
    <property type="nucleotide sequence ID" value="NZ_SJPG01000001.1"/>
</dbReference>
<dbReference type="InterPro" id="IPR037171">
    <property type="entry name" value="NagB/RpiA_transferase-like"/>
</dbReference>
<dbReference type="Gene3D" id="3.40.50.1360">
    <property type="match status" value="1"/>
</dbReference>
<dbReference type="GO" id="GO:0004342">
    <property type="term" value="F:glucosamine-6-phosphate deaminase activity"/>
    <property type="evidence" value="ECO:0007669"/>
    <property type="project" value="UniProtKB-EC"/>
</dbReference>
<name>A0A5C5XAL2_9PLAN</name>
<dbReference type="EMBL" id="SJPG01000001">
    <property type="protein sequence ID" value="TWT59333.1"/>
    <property type="molecule type" value="Genomic_DNA"/>
</dbReference>
<dbReference type="GO" id="GO:0006043">
    <property type="term" value="P:glucosamine catabolic process"/>
    <property type="evidence" value="ECO:0007669"/>
    <property type="project" value="TreeGrafter"/>
</dbReference>
<dbReference type="GO" id="GO:0019262">
    <property type="term" value="P:N-acetylneuraminate catabolic process"/>
    <property type="evidence" value="ECO:0007669"/>
    <property type="project" value="TreeGrafter"/>
</dbReference>
<proteinExistence type="predicted"/>
<gene>
    <name evidence="2" type="primary">nagB</name>
    <name evidence="2" type="ORF">Pan54_00340</name>
</gene>
<organism evidence="2 3">
    <name type="scientific">Rubinisphaera italica</name>
    <dbReference type="NCBI Taxonomy" id="2527969"/>
    <lineage>
        <taxon>Bacteria</taxon>
        <taxon>Pseudomonadati</taxon>
        <taxon>Planctomycetota</taxon>
        <taxon>Planctomycetia</taxon>
        <taxon>Planctomycetales</taxon>
        <taxon>Planctomycetaceae</taxon>
        <taxon>Rubinisphaera</taxon>
    </lineage>
</organism>
<evidence type="ECO:0000313" key="3">
    <source>
        <dbReference type="Proteomes" id="UP000316095"/>
    </source>
</evidence>
<dbReference type="GO" id="GO:0005975">
    <property type="term" value="P:carbohydrate metabolic process"/>
    <property type="evidence" value="ECO:0007669"/>
    <property type="project" value="InterPro"/>
</dbReference>